<evidence type="ECO:0000313" key="2">
    <source>
        <dbReference type="EMBL" id="SFJ46377.1"/>
    </source>
</evidence>
<evidence type="ECO:0000256" key="1">
    <source>
        <dbReference type="SAM" id="MobiDB-lite"/>
    </source>
</evidence>
<dbReference type="AlphaFoldDB" id="A0A1I3RM98"/>
<sequence>MSDLPPKIGTEMGPERKRSFLDSKDNGVLSMGAEDRGYGLPVSYSYDEDNDRLIVRFVSTSESKKEAFAAASSEVTLTVYSYEDVDSWQSVIVTGTIHAVSEGDFSDRFAPLFFRREDDSTDAVQIVDSDEFESTWYELRIDDLSGRHSN</sequence>
<organism evidence="2 3">
    <name type="scientific">Natronobacterium gregoryi</name>
    <dbReference type="NCBI Taxonomy" id="44930"/>
    <lineage>
        <taxon>Archaea</taxon>
        <taxon>Methanobacteriati</taxon>
        <taxon>Methanobacteriota</taxon>
        <taxon>Stenosarchaea group</taxon>
        <taxon>Halobacteria</taxon>
        <taxon>Halobacteriales</taxon>
        <taxon>Natrialbaceae</taxon>
        <taxon>Natronobacterium</taxon>
    </lineage>
</organism>
<dbReference type="Proteomes" id="UP000182829">
    <property type="component" value="Unassembled WGS sequence"/>
</dbReference>
<protein>
    <submittedName>
        <fullName evidence="2">Pyridoxamine 5'-phosphate oxidase</fullName>
    </submittedName>
</protein>
<dbReference type="InterPro" id="IPR024747">
    <property type="entry name" value="Pyridox_Oxase-rel"/>
</dbReference>
<accession>A0A1I3RM98</accession>
<name>A0A1I3RM98_9EURY</name>
<dbReference type="RefSeq" id="WP_005576951.1">
    <property type="nucleotide sequence ID" value="NZ_FORO01000031.1"/>
</dbReference>
<reference evidence="2 3" key="1">
    <citation type="submission" date="2016-10" db="EMBL/GenBank/DDBJ databases">
        <authorList>
            <person name="de Groot N.N."/>
        </authorList>
    </citation>
    <scope>NUCLEOTIDE SEQUENCE [LARGE SCALE GENOMIC DNA]</scope>
    <source>
        <strain evidence="2 3">SP2</strain>
    </source>
</reference>
<dbReference type="GeneID" id="14209274"/>
<gene>
    <name evidence="2" type="ORF">SAMN05443661_13137</name>
</gene>
<evidence type="ECO:0000313" key="3">
    <source>
        <dbReference type="Proteomes" id="UP000182829"/>
    </source>
</evidence>
<feature type="region of interest" description="Disordered" evidence="1">
    <location>
        <begin position="1"/>
        <end position="26"/>
    </location>
</feature>
<dbReference type="SUPFAM" id="SSF50475">
    <property type="entry name" value="FMN-binding split barrel"/>
    <property type="match status" value="1"/>
</dbReference>
<dbReference type="Pfam" id="PF12900">
    <property type="entry name" value="Pyridox_ox_2"/>
    <property type="match status" value="1"/>
</dbReference>
<dbReference type="OrthoDB" id="953at2157"/>
<proteinExistence type="predicted"/>
<feature type="compositionally biased region" description="Basic and acidic residues" evidence="1">
    <location>
        <begin position="13"/>
        <end position="25"/>
    </location>
</feature>
<dbReference type="Gene3D" id="2.30.110.10">
    <property type="entry name" value="Electron Transport, Fmn-binding Protein, Chain A"/>
    <property type="match status" value="1"/>
</dbReference>
<dbReference type="EMBL" id="FORO01000031">
    <property type="protein sequence ID" value="SFJ46377.1"/>
    <property type="molecule type" value="Genomic_DNA"/>
</dbReference>
<dbReference type="InterPro" id="IPR012349">
    <property type="entry name" value="Split_barrel_FMN-bd"/>
</dbReference>